<name>A0ABP8RML8_9PSEU</name>
<gene>
    <name evidence="2" type="ORF">GCM10023175_19020</name>
</gene>
<accession>A0ABP8RML8</accession>
<dbReference type="RefSeq" id="WP_345414822.1">
    <property type="nucleotide sequence ID" value="NZ_BAABGT010000026.1"/>
</dbReference>
<dbReference type="Proteomes" id="UP001501598">
    <property type="component" value="Unassembled WGS sequence"/>
</dbReference>
<reference evidence="3" key="1">
    <citation type="journal article" date="2019" name="Int. J. Syst. Evol. Microbiol.">
        <title>The Global Catalogue of Microorganisms (GCM) 10K type strain sequencing project: providing services to taxonomists for standard genome sequencing and annotation.</title>
        <authorList>
            <consortium name="The Broad Institute Genomics Platform"/>
            <consortium name="The Broad Institute Genome Sequencing Center for Infectious Disease"/>
            <person name="Wu L."/>
            <person name="Ma J."/>
        </authorList>
    </citation>
    <scope>NUCLEOTIDE SEQUENCE [LARGE SCALE GENOMIC DNA]</scope>
    <source>
        <strain evidence="3">JCM 17906</strain>
    </source>
</reference>
<proteinExistence type="predicted"/>
<protein>
    <submittedName>
        <fullName evidence="2">Uncharacterized protein</fullName>
    </submittedName>
</protein>
<evidence type="ECO:0000256" key="1">
    <source>
        <dbReference type="SAM" id="MobiDB-lite"/>
    </source>
</evidence>
<feature type="region of interest" description="Disordered" evidence="1">
    <location>
        <begin position="1"/>
        <end position="24"/>
    </location>
</feature>
<sequence length="136" mass="14424">MSISPQAAPPSSATPSAEPTVRLPHVPESPLEHELAAARARIAADPTLVGLPTDAHLHTRHPAGMVFAHGRRLTVVEVHENVDDAVMSALVAHRAGLAGRRNEAVVVARRMNVAAARRCRQAGVHFVPLRDVVAGK</sequence>
<feature type="compositionally biased region" description="Low complexity" evidence="1">
    <location>
        <begin position="1"/>
        <end position="19"/>
    </location>
</feature>
<keyword evidence="3" id="KW-1185">Reference proteome</keyword>
<dbReference type="EMBL" id="BAABGT010000026">
    <property type="protein sequence ID" value="GAA4542957.1"/>
    <property type="molecule type" value="Genomic_DNA"/>
</dbReference>
<evidence type="ECO:0000313" key="2">
    <source>
        <dbReference type="EMBL" id="GAA4542957.1"/>
    </source>
</evidence>
<comment type="caution">
    <text evidence="2">The sequence shown here is derived from an EMBL/GenBank/DDBJ whole genome shotgun (WGS) entry which is preliminary data.</text>
</comment>
<evidence type="ECO:0000313" key="3">
    <source>
        <dbReference type="Proteomes" id="UP001501598"/>
    </source>
</evidence>
<organism evidence="2 3">
    <name type="scientific">Pseudonocardia xishanensis</name>
    <dbReference type="NCBI Taxonomy" id="630995"/>
    <lineage>
        <taxon>Bacteria</taxon>
        <taxon>Bacillati</taxon>
        <taxon>Actinomycetota</taxon>
        <taxon>Actinomycetes</taxon>
        <taxon>Pseudonocardiales</taxon>
        <taxon>Pseudonocardiaceae</taxon>
        <taxon>Pseudonocardia</taxon>
    </lineage>
</organism>